<feature type="region of interest" description="Disordered" evidence="6">
    <location>
        <begin position="1"/>
        <end position="35"/>
    </location>
</feature>
<dbReference type="PANTHER" id="PTHR13946">
    <property type="entry name" value="DNA-DIRECTED RNA POLYMERASE I,II,III"/>
    <property type="match status" value="1"/>
</dbReference>
<keyword evidence="9" id="KW-1185">Reference proteome</keyword>
<dbReference type="InterPro" id="IPR022905">
    <property type="entry name" value="Rpo11-like"/>
</dbReference>
<organism evidence="8 9">
    <name type="scientific">Euplotes crassus</name>
    <dbReference type="NCBI Taxonomy" id="5936"/>
    <lineage>
        <taxon>Eukaryota</taxon>
        <taxon>Sar</taxon>
        <taxon>Alveolata</taxon>
        <taxon>Ciliophora</taxon>
        <taxon>Intramacronucleata</taxon>
        <taxon>Spirotrichea</taxon>
        <taxon>Hypotrichia</taxon>
        <taxon>Euplotida</taxon>
        <taxon>Euplotidae</taxon>
        <taxon>Moneuplotes</taxon>
    </lineage>
</organism>
<evidence type="ECO:0000313" key="8">
    <source>
        <dbReference type="EMBL" id="CAI2383028.1"/>
    </source>
</evidence>
<gene>
    <name evidence="8" type="ORF">ECRASSUSDP1_LOCUS24519</name>
</gene>
<dbReference type="GO" id="GO:0003677">
    <property type="term" value="F:DNA binding"/>
    <property type="evidence" value="ECO:0007669"/>
    <property type="project" value="InterPro"/>
</dbReference>
<evidence type="ECO:0000313" key="9">
    <source>
        <dbReference type="Proteomes" id="UP001295684"/>
    </source>
</evidence>
<dbReference type="GO" id="GO:0005736">
    <property type="term" value="C:RNA polymerase I complex"/>
    <property type="evidence" value="ECO:0007669"/>
    <property type="project" value="TreeGrafter"/>
</dbReference>
<evidence type="ECO:0000256" key="2">
    <source>
        <dbReference type="ARBA" id="ARBA00022478"/>
    </source>
</evidence>
<sequence length="141" mass="16416">MSDSENEQIENQDEPMIEEENSVDNEEIVDAKEEEEVDIQPLTIDNIEDDNKNATFTFYDEEHTLGNVLRNTLIKNKNVDFCGYTVPHPSEPYMKLRVQSNKKDAKVVLKHGFKRISKECDIITEKFLESVAKFKQTQMED</sequence>
<dbReference type="InterPro" id="IPR009025">
    <property type="entry name" value="RBP11-like_dimer"/>
</dbReference>
<dbReference type="InterPro" id="IPR008193">
    <property type="entry name" value="RNA_pol_Rpb11_13-16kDa_CS"/>
</dbReference>
<evidence type="ECO:0000259" key="7">
    <source>
        <dbReference type="Pfam" id="PF13656"/>
    </source>
</evidence>
<dbReference type="HAMAP" id="MF_00261">
    <property type="entry name" value="RNApol_arch_Rpo11"/>
    <property type="match status" value="1"/>
</dbReference>
<evidence type="ECO:0000256" key="1">
    <source>
        <dbReference type="ARBA" id="ARBA00004123"/>
    </source>
</evidence>
<comment type="caution">
    <text evidence="8">The sequence shown here is derived from an EMBL/GenBank/DDBJ whole genome shotgun (WGS) entry which is preliminary data.</text>
</comment>
<dbReference type="InterPro" id="IPR033898">
    <property type="entry name" value="RNAP_AC19"/>
</dbReference>
<dbReference type="GO" id="GO:0006383">
    <property type="term" value="P:transcription by RNA polymerase III"/>
    <property type="evidence" value="ECO:0007669"/>
    <property type="project" value="TreeGrafter"/>
</dbReference>
<dbReference type="PANTHER" id="PTHR13946:SF28">
    <property type="entry name" value="DNA-DIRECTED RNA POLYMERASES I AND III SUBUNIT RPAC2"/>
    <property type="match status" value="1"/>
</dbReference>
<dbReference type="InterPro" id="IPR036603">
    <property type="entry name" value="RBP11-like"/>
</dbReference>
<evidence type="ECO:0000256" key="6">
    <source>
        <dbReference type="SAM" id="MobiDB-lite"/>
    </source>
</evidence>
<dbReference type="GO" id="GO:0005666">
    <property type="term" value="C:RNA polymerase III complex"/>
    <property type="evidence" value="ECO:0007669"/>
    <property type="project" value="TreeGrafter"/>
</dbReference>
<dbReference type="GO" id="GO:0006362">
    <property type="term" value="P:transcription elongation by RNA polymerase I"/>
    <property type="evidence" value="ECO:0007669"/>
    <property type="project" value="TreeGrafter"/>
</dbReference>
<keyword evidence="4" id="KW-0539">Nucleus</keyword>
<proteinExistence type="inferred from homology"/>
<dbReference type="Gene3D" id="3.30.1360.10">
    <property type="entry name" value="RNA polymerase, RBP11-like subunit"/>
    <property type="match status" value="1"/>
</dbReference>
<dbReference type="SUPFAM" id="SSF55257">
    <property type="entry name" value="RBP11-like subunits of RNA polymerase"/>
    <property type="match status" value="1"/>
</dbReference>
<evidence type="ECO:0000256" key="3">
    <source>
        <dbReference type="ARBA" id="ARBA00023163"/>
    </source>
</evidence>
<reference evidence="8" key="1">
    <citation type="submission" date="2023-07" db="EMBL/GenBank/DDBJ databases">
        <authorList>
            <consortium name="AG Swart"/>
            <person name="Singh M."/>
            <person name="Singh A."/>
            <person name="Seah K."/>
            <person name="Emmerich C."/>
        </authorList>
    </citation>
    <scope>NUCLEOTIDE SEQUENCE</scope>
    <source>
        <strain evidence="8">DP1</strain>
    </source>
</reference>
<dbReference type="PROSITE" id="PS01154">
    <property type="entry name" value="RNA_POL_L_13KD"/>
    <property type="match status" value="1"/>
</dbReference>
<evidence type="ECO:0000256" key="4">
    <source>
        <dbReference type="ARBA" id="ARBA00023242"/>
    </source>
</evidence>
<comment type="similarity">
    <text evidence="5">Belongs to the archaeal Rpo11/eukaryotic RPB11/RPC19 RNA polymerase subunit family.</text>
</comment>
<dbReference type="Proteomes" id="UP001295684">
    <property type="component" value="Unassembled WGS sequence"/>
</dbReference>
<dbReference type="GO" id="GO:0046983">
    <property type="term" value="F:protein dimerization activity"/>
    <property type="evidence" value="ECO:0007669"/>
    <property type="project" value="InterPro"/>
</dbReference>
<name>A0AAD1Y1N3_EUPCR</name>
<evidence type="ECO:0000256" key="5">
    <source>
        <dbReference type="ARBA" id="ARBA00025751"/>
    </source>
</evidence>
<accession>A0AAD1Y1N3</accession>
<dbReference type="AlphaFoldDB" id="A0AAD1Y1N3"/>
<feature type="domain" description="DNA-directed RNA polymerase RBP11-like dimerisation" evidence="7">
    <location>
        <begin position="54"/>
        <end position="125"/>
    </location>
</feature>
<dbReference type="CDD" id="cd07029">
    <property type="entry name" value="RNAP_I_III_AC19"/>
    <property type="match status" value="1"/>
</dbReference>
<protein>
    <recommendedName>
        <fullName evidence="7">DNA-directed RNA polymerase RBP11-like dimerisation domain-containing protein</fullName>
    </recommendedName>
</protein>
<dbReference type="Pfam" id="PF13656">
    <property type="entry name" value="RNA_pol_L_2"/>
    <property type="match status" value="1"/>
</dbReference>
<dbReference type="GO" id="GO:0003899">
    <property type="term" value="F:DNA-directed RNA polymerase activity"/>
    <property type="evidence" value="ECO:0007669"/>
    <property type="project" value="InterPro"/>
</dbReference>
<dbReference type="EMBL" id="CAMPGE010025249">
    <property type="protein sequence ID" value="CAI2383028.1"/>
    <property type="molecule type" value="Genomic_DNA"/>
</dbReference>
<keyword evidence="3" id="KW-0804">Transcription</keyword>
<comment type="subcellular location">
    <subcellularLocation>
        <location evidence="1">Nucleus</location>
    </subcellularLocation>
</comment>
<keyword evidence="2" id="KW-0240">DNA-directed RNA polymerase</keyword>